<dbReference type="EC" id="3.4.-.-" evidence="8"/>
<dbReference type="GO" id="GO:0008233">
    <property type="term" value="F:peptidase activity"/>
    <property type="evidence" value="ECO:0007669"/>
    <property type="project" value="UniProtKB-KW"/>
</dbReference>
<keyword evidence="2 8" id="KW-0645">Protease</keyword>
<dbReference type="PANTHER" id="PTHR13604:SF0">
    <property type="entry name" value="ABASIC SITE PROCESSING PROTEIN HMCES"/>
    <property type="match status" value="1"/>
</dbReference>
<evidence type="ECO:0000256" key="4">
    <source>
        <dbReference type="ARBA" id="ARBA00022801"/>
    </source>
</evidence>
<sequence length="228" mass="25131">MCGRFYLKSAPSEVAAAFGVDVRDNFPPRYNICPTQPVGAIRIGERRRREYALMRWGFVPSWAKGEFLANLAKRPLINARSETVLEKASFKNAYRRRRCLVPADGFYEWQARPAKSKQPFAIGKRKGGLIGLAGIWETAIDPDGGEIDTLAILTAPAGPDMAPLHSREPVVIAPESYKLWLEADERDAAALQGLLGAAPAGFWRAWPVSTEVNSPRHDGPHLIEPLAA</sequence>
<evidence type="ECO:0000256" key="6">
    <source>
        <dbReference type="ARBA" id="ARBA00023125"/>
    </source>
</evidence>
<dbReference type="OrthoDB" id="9782620at2"/>
<evidence type="ECO:0000256" key="8">
    <source>
        <dbReference type="RuleBase" id="RU364100"/>
    </source>
</evidence>
<keyword evidence="5" id="KW-0190">Covalent protein-DNA linkage</keyword>
<keyword evidence="3" id="KW-0227">DNA damage</keyword>
<evidence type="ECO:0000256" key="3">
    <source>
        <dbReference type="ARBA" id="ARBA00022763"/>
    </source>
</evidence>
<dbReference type="GO" id="GO:0003697">
    <property type="term" value="F:single-stranded DNA binding"/>
    <property type="evidence" value="ECO:0007669"/>
    <property type="project" value="InterPro"/>
</dbReference>
<keyword evidence="10" id="KW-1185">Reference proteome</keyword>
<gene>
    <name evidence="9" type="ORF">CW354_00675</name>
</gene>
<evidence type="ECO:0000256" key="2">
    <source>
        <dbReference type="ARBA" id="ARBA00022670"/>
    </source>
</evidence>
<dbReference type="InterPro" id="IPR036590">
    <property type="entry name" value="SRAP-like"/>
</dbReference>
<reference evidence="9 10" key="1">
    <citation type="submission" date="2017-12" db="EMBL/GenBank/DDBJ databases">
        <authorList>
            <person name="Hurst M.R.H."/>
        </authorList>
    </citation>
    <scope>NUCLEOTIDE SEQUENCE [LARGE SCALE GENOMIC DNA]</scope>
    <source>
        <strain evidence="9 10">SY-3-19</strain>
    </source>
</reference>
<name>A0A2S7KA93_9PROT</name>
<keyword evidence="6" id="KW-0238">DNA-binding</keyword>
<comment type="caution">
    <text evidence="9">The sequence shown here is derived from an EMBL/GenBank/DDBJ whole genome shotgun (WGS) entry which is preliminary data.</text>
</comment>
<accession>A0A2S7KA93</accession>
<keyword evidence="7" id="KW-0456">Lyase</keyword>
<keyword evidence="4 8" id="KW-0378">Hydrolase</keyword>
<dbReference type="PANTHER" id="PTHR13604">
    <property type="entry name" value="DC12-RELATED"/>
    <property type="match status" value="1"/>
</dbReference>
<dbReference type="SUPFAM" id="SSF143081">
    <property type="entry name" value="BB1717-like"/>
    <property type="match status" value="1"/>
</dbReference>
<dbReference type="AlphaFoldDB" id="A0A2S7KA93"/>
<comment type="similarity">
    <text evidence="1 8">Belongs to the SOS response-associated peptidase family.</text>
</comment>
<dbReference type="InterPro" id="IPR003738">
    <property type="entry name" value="SRAP"/>
</dbReference>
<dbReference type="EMBL" id="PJCH01000001">
    <property type="protein sequence ID" value="PQA89422.1"/>
    <property type="molecule type" value="Genomic_DNA"/>
</dbReference>
<protein>
    <recommendedName>
        <fullName evidence="8">Abasic site processing protein</fullName>
        <ecNumber evidence="8">3.4.-.-</ecNumber>
    </recommendedName>
</protein>
<dbReference type="GO" id="GO:0106300">
    <property type="term" value="P:protein-DNA covalent cross-linking repair"/>
    <property type="evidence" value="ECO:0007669"/>
    <property type="project" value="InterPro"/>
</dbReference>
<evidence type="ECO:0000256" key="1">
    <source>
        <dbReference type="ARBA" id="ARBA00008136"/>
    </source>
</evidence>
<dbReference type="GO" id="GO:0016829">
    <property type="term" value="F:lyase activity"/>
    <property type="evidence" value="ECO:0007669"/>
    <property type="project" value="UniProtKB-KW"/>
</dbReference>
<organism evidence="9 10">
    <name type="scientific">Hyphococcus luteus</name>
    <dbReference type="NCBI Taxonomy" id="2058213"/>
    <lineage>
        <taxon>Bacteria</taxon>
        <taxon>Pseudomonadati</taxon>
        <taxon>Pseudomonadota</taxon>
        <taxon>Alphaproteobacteria</taxon>
        <taxon>Parvularculales</taxon>
        <taxon>Parvularculaceae</taxon>
        <taxon>Hyphococcus</taxon>
    </lineage>
</organism>
<dbReference type="RefSeq" id="WP_104828124.1">
    <property type="nucleotide sequence ID" value="NZ_PJCH01000001.1"/>
</dbReference>
<dbReference type="Proteomes" id="UP000239504">
    <property type="component" value="Unassembled WGS sequence"/>
</dbReference>
<evidence type="ECO:0000256" key="5">
    <source>
        <dbReference type="ARBA" id="ARBA00023124"/>
    </source>
</evidence>
<dbReference type="Pfam" id="PF02586">
    <property type="entry name" value="SRAP"/>
    <property type="match status" value="1"/>
</dbReference>
<proteinExistence type="inferred from homology"/>
<evidence type="ECO:0000313" key="10">
    <source>
        <dbReference type="Proteomes" id="UP000239504"/>
    </source>
</evidence>
<dbReference type="Gene3D" id="3.90.1680.10">
    <property type="entry name" value="SOS response associated peptidase-like"/>
    <property type="match status" value="1"/>
</dbReference>
<dbReference type="GO" id="GO:0006508">
    <property type="term" value="P:proteolysis"/>
    <property type="evidence" value="ECO:0007669"/>
    <property type="project" value="UniProtKB-KW"/>
</dbReference>
<evidence type="ECO:0000313" key="9">
    <source>
        <dbReference type="EMBL" id="PQA89422.1"/>
    </source>
</evidence>
<evidence type="ECO:0000256" key="7">
    <source>
        <dbReference type="ARBA" id="ARBA00023239"/>
    </source>
</evidence>